<dbReference type="AlphaFoldDB" id="A0AAN4W208"/>
<dbReference type="InterPro" id="IPR012944">
    <property type="entry name" value="SusD_RagB_dom"/>
</dbReference>
<evidence type="ECO:0000259" key="8">
    <source>
        <dbReference type="Pfam" id="PF14322"/>
    </source>
</evidence>
<evidence type="ECO:0000256" key="5">
    <source>
        <dbReference type="ARBA" id="ARBA00023237"/>
    </source>
</evidence>
<keyword evidence="3 6" id="KW-0732">Signal</keyword>
<evidence type="ECO:0000256" key="4">
    <source>
        <dbReference type="ARBA" id="ARBA00023136"/>
    </source>
</evidence>
<reference evidence="9 10" key="1">
    <citation type="submission" date="2021-12" db="EMBL/GenBank/DDBJ databases">
        <title>Genome sequencing of bacteria with rrn-lacking chromosome and rrn-plasmid.</title>
        <authorList>
            <person name="Anda M."/>
            <person name="Iwasaki W."/>
        </authorList>
    </citation>
    <scope>NUCLEOTIDE SEQUENCE [LARGE SCALE GENOMIC DNA]</scope>
    <source>
        <strain evidence="9 10">NBRC 15940</strain>
    </source>
</reference>
<evidence type="ECO:0000259" key="7">
    <source>
        <dbReference type="Pfam" id="PF07980"/>
    </source>
</evidence>
<comment type="caution">
    <text evidence="9">The sequence shown here is derived from an EMBL/GenBank/DDBJ whole genome shotgun (WGS) entry which is preliminary data.</text>
</comment>
<dbReference type="Pfam" id="PF14322">
    <property type="entry name" value="SusD-like_3"/>
    <property type="match status" value="1"/>
</dbReference>
<dbReference type="Proteomes" id="UP001310022">
    <property type="component" value="Unassembled WGS sequence"/>
</dbReference>
<dbReference type="GO" id="GO:0009279">
    <property type="term" value="C:cell outer membrane"/>
    <property type="evidence" value="ECO:0007669"/>
    <property type="project" value="UniProtKB-SubCell"/>
</dbReference>
<name>A0AAN4W208_9BACT</name>
<evidence type="ECO:0000256" key="2">
    <source>
        <dbReference type="ARBA" id="ARBA00006275"/>
    </source>
</evidence>
<feature type="signal peptide" evidence="6">
    <location>
        <begin position="1"/>
        <end position="19"/>
    </location>
</feature>
<evidence type="ECO:0000256" key="1">
    <source>
        <dbReference type="ARBA" id="ARBA00004442"/>
    </source>
</evidence>
<evidence type="ECO:0000313" key="10">
    <source>
        <dbReference type="Proteomes" id="UP001310022"/>
    </source>
</evidence>
<dbReference type="CDD" id="cd08977">
    <property type="entry name" value="SusD"/>
    <property type="match status" value="1"/>
</dbReference>
<dbReference type="PROSITE" id="PS51257">
    <property type="entry name" value="PROKAR_LIPOPROTEIN"/>
    <property type="match status" value="1"/>
</dbReference>
<dbReference type="InterPro" id="IPR011990">
    <property type="entry name" value="TPR-like_helical_dom_sf"/>
</dbReference>
<evidence type="ECO:0000256" key="3">
    <source>
        <dbReference type="ARBA" id="ARBA00022729"/>
    </source>
</evidence>
<dbReference type="SUPFAM" id="SSF48452">
    <property type="entry name" value="TPR-like"/>
    <property type="match status" value="1"/>
</dbReference>
<organism evidence="9 10">
    <name type="scientific">Persicobacter diffluens</name>
    <dbReference type="NCBI Taxonomy" id="981"/>
    <lineage>
        <taxon>Bacteria</taxon>
        <taxon>Pseudomonadati</taxon>
        <taxon>Bacteroidota</taxon>
        <taxon>Cytophagia</taxon>
        <taxon>Cytophagales</taxon>
        <taxon>Persicobacteraceae</taxon>
        <taxon>Persicobacter</taxon>
    </lineage>
</organism>
<dbReference type="InterPro" id="IPR033985">
    <property type="entry name" value="SusD-like_N"/>
</dbReference>
<accession>A0AAN4W208</accession>
<sequence length="471" mass="53854">MKKIFYIFFLTVLSLGACTQDFLQREPSDAIEDDRVFGSYVTAKAALVGAYNQLSVYSFDGLFIPIMSDIIGEDVMINSVDNWNWFVAVYQMNVLPNYTFADSPWWTSYKMIYDANRIIENAQSVPDATDAQRNQLEAEARVLRAYGHLKLVQMFAPAYKEDPSAMAILKADRIRGINEEPMPRATLQEIYDFMIEDLNIASGMFESISELEDGKSVGFFTKRSAQALLARAYLNMEDWESAKNAAVEAHEGLELMTANELLGGFMMRNRETIFTIAYTQDNNNVYLTIPSFYWPVAGYSSMRANDDFVDLFSGQDYRSNFFLRDNEIDENRHLILKYGHNMVVGNAERISIRASEMVLIEAEAEAELGNDKAAQEALHRIQMRANPSAPISTATGQALIDEILVERRKELFGEGFRWNDIKRRSLPLKRTGDHWVMIDMDINDPDYYKMTFPIPQSEMDANRNMIQNPGY</sequence>
<gene>
    <name evidence="9" type="ORF">PEDI_38080</name>
</gene>
<comment type="subcellular location">
    <subcellularLocation>
        <location evidence="1">Cell outer membrane</location>
    </subcellularLocation>
</comment>
<feature type="domain" description="RagB/SusD" evidence="7">
    <location>
        <begin position="347"/>
        <end position="471"/>
    </location>
</feature>
<protein>
    <submittedName>
        <fullName evidence="9">Membrane protein</fullName>
    </submittedName>
</protein>
<feature type="domain" description="SusD-like N-terminal" evidence="8">
    <location>
        <begin position="79"/>
        <end position="234"/>
    </location>
</feature>
<keyword evidence="4" id="KW-0472">Membrane</keyword>
<keyword evidence="10" id="KW-1185">Reference proteome</keyword>
<dbReference type="Gene3D" id="1.25.40.390">
    <property type="match status" value="1"/>
</dbReference>
<proteinExistence type="inferred from homology"/>
<comment type="similarity">
    <text evidence="2">Belongs to the SusD family.</text>
</comment>
<dbReference type="RefSeq" id="WP_338238447.1">
    <property type="nucleotide sequence ID" value="NZ_BQKE01000002.1"/>
</dbReference>
<keyword evidence="5" id="KW-0998">Cell outer membrane</keyword>
<dbReference type="EMBL" id="BQKE01000002">
    <property type="protein sequence ID" value="GJM63256.1"/>
    <property type="molecule type" value="Genomic_DNA"/>
</dbReference>
<feature type="chain" id="PRO_5042873794" evidence="6">
    <location>
        <begin position="20"/>
        <end position="471"/>
    </location>
</feature>
<evidence type="ECO:0000313" key="9">
    <source>
        <dbReference type="EMBL" id="GJM63256.1"/>
    </source>
</evidence>
<dbReference type="Pfam" id="PF07980">
    <property type="entry name" value="SusD_RagB"/>
    <property type="match status" value="1"/>
</dbReference>
<evidence type="ECO:0000256" key="6">
    <source>
        <dbReference type="SAM" id="SignalP"/>
    </source>
</evidence>